<gene>
    <name evidence="2" type="ORF">NDU88_002335</name>
</gene>
<reference evidence="2" key="1">
    <citation type="journal article" date="2022" name="bioRxiv">
        <title>Sequencing and chromosome-scale assembly of the giantPleurodeles waltlgenome.</title>
        <authorList>
            <person name="Brown T."/>
            <person name="Elewa A."/>
            <person name="Iarovenko S."/>
            <person name="Subramanian E."/>
            <person name="Araus A.J."/>
            <person name="Petzold A."/>
            <person name="Susuki M."/>
            <person name="Suzuki K.-i.T."/>
            <person name="Hayashi T."/>
            <person name="Toyoda A."/>
            <person name="Oliveira C."/>
            <person name="Osipova E."/>
            <person name="Leigh N.D."/>
            <person name="Simon A."/>
            <person name="Yun M.H."/>
        </authorList>
    </citation>
    <scope>NUCLEOTIDE SEQUENCE</scope>
    <source>
        <strain evidence="2">20211129_DDA</strain>
        <tissue evidence="2">Liver</tissue>
    </source>
</reference>
<proteinExistence type="predicted"/>
<feature type="region of interest" description="Disordered" evidence="1">
    <location>
        <begin position="1"/>
        <end position="41"/>
    </location>
</feature>
<evidence type="ECO:0000313" key="3">
    <source>
        <dbReference type="Proteomes" id="UP001066276"/>
    </source>
</evidence>
<keyword evidence="3" id="KW-1185">Reference proteome</keyword>
<evidence type="ECO:0000313" key="2">
    <source>
        <dbReference type="EMBL" id="KAJ1114096.1"/>
    </source>
</evidence>
<name>A0AAV7NDG1_PLEWA</name>
<sequence>MWESGAVRDPAIAYKKRKRKGRSARGSGAARRTRGVGKPRTTLCSLERGSASHTWGREAPNSALLAGARQLVSHVGSGGPEQRSARWSEAARLTRGVGRPRTALCSLERASASATWGGGWKTVKCTPLAEGGSGCAEEA</sequence>
<evidence type="ECO:0000256" key="1">
    <source>
        <dbReference type="SAM" id="MobiDB-lite"/>
    </source>
</evidence>
<accession>A0AAV7NDG1</accession>
<dbReference type="Proteomes" id="UP001066276">
    <property type="component" value="Chromosome 8"/>
</dbReference>
<protein>
    <submittedName>
        <fullName evidence="2">Uncharacterized protein</fullName>
    </submittedName>
</protein>
<dbReference type="EMBL" id="JANPWB010000012">
    <property type="protein sequence ID" value="KAJ1114096.1"/>
    <property type="molecule type" value="Genomic_DNA"/>
</dbReference>
<feature type="compositionally biased region" description="Basic residues" evidence="1">
    <location>
        <begin position="14"/>
        <end position="23"/>
    </location>
</feature>
<dbReference type="AlphaFoldDB" id="A0AAV7NDG1"/>
<comment type="caution">
    <text evidence="2">The sequence shown here is derived from an EMBL/GenBank/DDBJ whole genome shotgun (WGS) entry which is preliminary data.</text>
</comment>
<organism evidence="2 3">
    <name type="scientific">Pleurodeles waltl</name>
    <name type="common">Iberian ribbed newt</name>
    <dbReference type="NCBI Taxonomy" id="8319"/>
    <lineage>
        <taxon>Eukaryota</taxon>
        <taxon>Metazoa</taxon>
        <taxon>Chordata</taxon>
        <taxon>Craniata</taxon>
        <taxon>Vertebrata</taxon>
        <taxon>Euteleostomi</taxon>
        <taxon>Amphibia</taxon>
        <taxon>Batrachia</taxon>
        <taxon>Caudata</taxon>
        <taxon>Salamandroidea</taxon>
        <taxon>Salamandridae</taxon>
        <taxon>Pleurodelinae</taxon>
        <taxon>Pleurodeles</taxon>
    </lineage>
</organism>